<dbReference type="OrthoDB" id="1912879at2759"/>
<sequence length="73" mass="7922">MVVINETELSLRSDDENPPSANEVGEMKSELSIICDAGFTENESEVDEDLQLNNSTASHPTQGKVVLNKRGTS</sequence>
<evidence type="ECO:0000313" key="2">
    <source>
        <dbReference type="EMBL" id="PKA56059.1"/>
    </source>
</evidence>
<feature type="region of interest" description="Disordered" evidence="1">
    <location>
        <begin position="1"/>
        <end position="27"/>
    </location>
</feature>
<dbReference type="Proteomes" id="UP000236161">
    <property type="component" value="Unassembled WGS sequence"/>
</dbReference>
<evidence type="ECO:0000256" key="1">
    <source>
        <dbReference type="SAM" id="MobiDB-lite"/>
    </source>
</evidence>
<accession>A0A2I0AKH4</accession>
<keyword evidence="3" id="KW-1185">Reference proteome</keyword>
<organism evidence="2 3">
    <name type="scientific">Apostasia shenzhenica</name>
    <dbReference type="NCBI Taxonomy" id="1088818"/>
    <lineage>
        <taxon>Eukaryota</taxon>
        <taxon>Viridiplantae</taxon>
        <taxon>Streptophyta</taxon>
        <taxon>Embryophyta</taxon>
        <taxon>Tracheophyta</taxon>
        <taxon>Spermatophyta</taxon>
        <taxon>Magnoliopsida</taxon>
        <taxon>Liliopsida</taxon>
        <taxon>Asparagales</taxon>
        <taxon>Orchidaceae</taxon>
        <taxon>Apostasioideae</taxon>
        <taxon>Apostasia</taxon>
    </lineage>
</organism>
<proteinExistence type="predicted"/>
<reference evidence="2 3" key="1">
    <citation type="journal article" date="2017" name="Nature">
        <title>The Apostasia genome and the evolution of orchids.</title>
        <authorList>
            <person name="Zhang G.Q."/>
            <person name="Liu K.W."/>
            <person name="Li Z."/>
            <person name="Lohaus R."/>
            <person name="Hsiao Y.Y."/>
            <person name="Niu S.C."/>
            <person name="Wang J.Y."/>
            <person name="Lin Y.C."/>
            <person name="Xu Q."/>
            <person name="Chen L.J."/>
            <person name="Yoshida K."/>
            <person name="Fujiwara S."/>
            <person name="Wang Z.W."/>
            <person name="Zhang Y.Q."/>
            <person name="Mitsuda N."/>
            <person name="Wang M."/>
            <person name="Liu G.H."/>
            <person name="Pecoraro L."/>
            <person name="Huang H.X."/>
            <person name="Xiao X.J."/>
            <person name="Lin M."/>
            <person name="Wu X.Y."/>
            <person name="Wu W.L."/>
            <person name="Chen Y.Y."/>
            <person name="Chang S.B."/>
            <person name="Sakamoto S."/>
            <person name="Ohme-Takagi M."/>
            <person name="Yagi M."/>
            <person name="Zeng S.J."/>
            <person name="Shen C.Y."/>
            <person name="Yeh C.M."/>
            <person name="Luo Y.B."/>
            <person name="Tsai W.C."/>
            <person name="Van de Peer Y."/>
            <person name="Liu Z.J."/>
        </authorList>
    </citation>
    <scope>NUCLEOTIDE SEQUENCE [LARGE SCALE GENOMIC DNA]</scope>
    <source>
        <strain evidence="3">cv. Shenzhen</strain>
        <tissue evidence="2">Stem</tissue>
    </source>
</reference>
<gene>
    <name evidence="2" type="ORF">AXF42_Ash015544</name>
</gene>
<feature type="region of interest" description="Disordered" evidence="1">
    <location>
        <begin position="44"/>
        <end position="73"/>
    </location>
</feature>
<evidence type="ECO:0000313" key="3">
    <source>
        <dbReference type="Proteomes" id="UP000236161"/>
    </source>
</evidence>
<name>A0A2I0AKH4_9ASPA</name>
<dbReference type="EMBL" id="KZ451975">
    <property type="protein sequence ID" value="PKA56059.1"/>
    <property type="molecule type" value="Genomic_DNA"/>
</dbReference>
<feature type="compositionally biased region" description="Polar residues" evidence="1">
    <location>
        <begin position="51"/>
        <end position="61"/>
    </location>
</feature>
<protein>
    <submittedName>
        <fullName evidence="2">Uncharacterized protein</fullName>
    </submittedName>
</protein>
<dbReference type="AlphaFoldDB" id="A0A2I0AKH4"/>